<name>A0A914XHZ3_9BILA</name>
<protein>
    <submittedName>
        <fullName evidence="3">MULE transposase domain-containing protein</fullName>
    </submittedName>
</protein>
<accession>A0A914XHZ3</accession>
<keyword evidence="2" id="KW-1185">Reference proteome</keyword>
<feature type="domain" description="MULE transposase" evidence="1">
    <location>
        <begin position="147"/>
        <end position="219"/>
    </location>
</feature>
<evidence type="ECO:0000313" key="3">
    <source>
        <dbReference type="WBParaSite" id="PSAMB.scaffold7871size6966.g30702.t1"/>
    </source>
</evidence>
<dbReference type="AlphaFoldDB" id="A0A914XHZ3"/>
<dbReference type="Pfam" id="PF10551">
    <property type="entry name" value="MULE"/>
    <property type="match status" value="1"/>
</dbReference>
<dbReference type="InterPro" id="IPR052579">
    <property type="entry name" value="Zinc_finger_SWIM"/>
</dbReference>
<reference evidence="3" key="1">
    <citation type="submission" date="2022-11" db="UniProtKB">
        <authorList>
            <consortium name="WormBaseParasite"/>
        </authorList>
    </citation>
    <scope>IDENTIFICATION</scope>
</reference>
<organism evidence="2 3">
    <name type="scientific">Plectus sambesii</name>
    <dbReference type="NCBI Taxonomy" id="2011161"/>
    <lineage>
        <taxon>Eukaryota</taxon>
        <taxon>Metazoa</taxon>
        <taxon>Ecdysozoa</taxon>
        <taxon>Nematoda</taxon>
        <taxon>Chromadorea</taxon>
        <taxon>Plectida</taxon>
        <taxon>Plectina</taxon>
        <taxon>Plectoidea</taxon>
        <taxon>Plectidae</taxon>
        <taxon>Plectus</taxon>
    </lineage>
</organism>
<evidence type="ECO:0000259" key="1">
    <source>
        <dbReference type="Pfam" id="PF10551"/>
    </source>
</evidence>
<evidence type="ECO:0000313" key="2">
    <source>
        <dbReference type="Proteomes" id="UP000887566"/>
    </source>
</evidence>
<dbReference type="Proteomes" id="UP000887566">
    <property type="component" value="Unplaced"/>
</dbReference>
<proteinExistence type="predicted"/>
<dbReference type="WBParaSite" id="PSAMB.scaffold7871size6966.g30702.t1">
    <property type="protein sequence ID" value="PSAMB.scaffold7871size6966.g30702.t1"/>
    <property type="gene ID" value="PSAMB.scaffold7871size6966.g30702"/>
</dbReference>
<dbReference type="PANTHER" id="PTHR31569:SF4">
    <property type="entry name" value="SWIM-TYPE DOMAIN-CONTAINING PROTEIN"/>
    <property type="match status" value="1"/>
</dbReference>
<sequence>MEKMRCTNCLSTRHTTATAEYKRGLKQAAREMIDMAMEVRKEVGEISPLAQQLVFARERPGLVAVPTPKQMYNAVAYKKSKLEGPPIWTTGALFEEISSWFPKGSIASPPDSVIRAHLDCNPDYPNAFYTFLTTQRLLQNLGKPEDDVLQVGIAIISQTESTAAYIKLFECLQEVLRQSGLPEYQLSPVMSDDDPSITHAISEVFPTALHLTCFFHMKKQVKVQMTNKGVPKEQRSKILKEISLLNLSPTVPMFLSAVKKLVKQWRNKGIATQFSQFYHHTWIQGPLRFWFEGSKPGGVSTNNTLESLLNIIKRQ</sequence>
<dbReference type="PANTHER" id="PTHR31569">
    <property type="entry name" value="SWIM-TYPE DOMAIN-CONTAINING PROTEIN"/>
    <property type="match status" value="1"/>
</dbReference>
<dbReference type="InterPro" id="IPR018289">
    <property type="entry name" value="MULE_transposase_dom"/>
</dbReference>